<proteinExistence type="predicted"/>
<protein>
    <submittedName>
        <fullName evidence="1">Uncharacterized protein</fullName>
    </submittedName>
</protein>
<comment type="caution">
    <text evidence="1">The sequence shown here is derived from an EMBL/GenBank/DDBJ whole genome shotgun (WGS) entry which is preliminary data.</text>
</comment>
<dbReference type="EMBL" id="JAERWK010000018">
    <property type="protein sequence ID" value="MBM9468432.1"/>
    <property type="molecule type" value="Genomic_DNA"/>
</dbReference>
<organism evidence="1 2">
    <name type="scientific">Nakamurella leprariae</name>
    <dbReference type="NCBI Taxonomy" id="2803911"/>
    <lineage>
        <taxon>Bacteria</taxon>
        <taxon>Bacillati</taxon>
        <taxon>Actinomycetota</taxon>
        <taxon>Actinomycetes</taxon>
        <taxon>Nakamurellales</taxon>
        <taxon>Nakamurellaceae</taxon>
        <taxon>Nakamurella</taxon>
    </lineage>
</organism>
<evidence type="ECO:0000313" key="1">
    <source>
        <dbReference type="EMBL" id="MBM9468432.1"/>
    </source>
</evidence>
<keyword evidence="2" id="KW-1185">Reference proteome</keyword>
<name>A0A939C2T4_9ACTN</name>
<dbReference type="Proteomes" id="UP000663792">
    <property type="component" value="Unassembled WGS sequence"/>
</dbReference>
<accession>A0A939C2T4</accession>
<gene>
    <name evidence="1" type="ORF">JL106_14200</name>
</gene>
<sequence length="47" mass="4744">MPTSWDQDDGWVQVPSVSTIGAGHSGALAPMADVVDPSPVDPAVPDA</sequence>
<dbReference type="RefSeq" id="WP_205261391.1">
    <property type="nucleotide sequence ID" value="NZ_JAERWK010000018.1"/>
</dbReference>
<evidence type="ECO:0000313" key="2">
    <source>
        <dbReference type="Proteomes" id="UP000663792"/>
    </source>
</evidence>
<reference evidence="1" key="1">
    <citation type="submission" date="2021-01" db="EMBL/GenBank/DDBJ databases">
        <title>YIM 132084 draft genome.</title>
        <authorList>
            <person name="An D."/>
        </authorList>
    </citation>
    <scope>NUCLEOTIDE SEQUENCE</scope>
    <source>
        <strain evidence="1">YIM 132084</strain>
    </source>
</reference>
<dbReference type="AlphaFoldDB" id="A0A939C2T4"/>